<name>A0ABR7RM77_9PROT</name>
<dbReference type="RefSeq" id="WP_187784689.1">
    <property type="nucleotide sequence ID" value="NZ_JACTVA010000018.1"/>
</dbReference>
<accession>A0ABR7RM77</accession>
<evidence type="ECO:0000313" key="2">
    <source>
        <dbReference type="Proteomes" id="UP000626026"/>
    </source>
</evidence>
<reference evidence="1 2" key="1">
    <citation type="journal article" date="2013" name="Int. J. Syst. Evol. Microbiol.">
        <title>Roseomonas aerophila sp. nov., isolated from air.</title>
        <authorList>
            <person name="Kim S.J."/>
            <person name="Weon H.Y."/>
            <person name="Ahn J.H."/>
            <person name="Hong S.B."/>
            <person name="Seok S.J."/>
            <person name="Whang K.S."/>
            <person name="Kwon S.W."/>
        </authorList>
    </citation>
    <scope>NUCLEOTIDE SEQUENCE [LARGE SCALE GENOMIC DNA]</scope>
    <source>
        <strain evidence="1 2">NBRC 108923</strain>
    </source>
</reference>
<comment type="caution">
    <text evidence="1">The sequence shown here is derived from an EMBL/GenBank/DDBJ whole genome shotgun (WGS) entry which is preliminary data.</text>
</comment>
<dbReference type="EMBL" id="JACTVA010000018">
    <property type="protein sequence ID" value="MBC9207528.1"/>
    <property type="molecule type" value="Genomic_DNA"/>
</dbReference>
<dbReference type="Proteomes" id="UP000626026">
    <property type="component" value="Unassembled WGS sequence"/>
</dbReference>
<keyword evidence="2" id="KW-1185">Reference proteome</keyword>
<organism evidence="1 2">
    <name type="scientific">Teichococcus aerophilus</name>
    <dbReference type="NCBI Taxonomy" id="1224513"/>
    <lineage>
        <taxon>Bacteria</taxon>
        <taxon>Pseudomonadati</taxon>
        <taxon>Pseudomonadota</taxon>
        <taxon>Alphaproteobacteria</taxon>
        <taxon>Acetobacterales</taxon>
        <taxon>Roseomonadaceae</taxon>
        <taxon>Roseomonas</taxon>
    </lineage>
</organism>
<sequence>MLTAICQMWAEHGRLDEAAANLRRLGKVKDGEAHAIAAETMTKRILALEALALAAAHVTLGDALAQLILLHDDIHGRCAWHDDLDVRAVPRMLSDVVPALAVIGRHAGFDFAVLDGNYLTSDEAMLAGGEVPA</sequence>
<evidence type="ECO:0000313" key="1">
    <source>
        <dbReference type="EMBL" id="MBC9207528.1"/>
    </source>
</evidence>
<protein>
    <submittedName>
        <fullName evidence="1">Uncharacterized protein</fullName>
    </submittedName>
</protein>
<proteinExistence type="predicted"/>
<gene>
    <name evidence="1" type="ORF">IBL26_11845</name>
</gene>